<keyword evidence="3" id="KW-0064">Aspartyl protease</keyword>
<dbReference type="InterPro" id="IPR051708">
    <property type="entry name" value="Plant_Aspart_Prot_A1"/>
</dbReference>
<dbReference type="AlphaFoldDB" id="A0AAQ3L3R9"/>
<keyword evidence="4" id="KW-0378">Hydrolase</keyword>
<gene>
    <name evidence="8" type="ORF">Cni_G29126</name>
</gene>
<dbReference type="PROSITE" id="PS00141">
    <property type="entry name" value="ASP_PROTEASE"/>
    <property type="match status" value="1"/>
</dbReference>
<dbReference type="InterPro" id="IPR001969">
    <property type="entry name" value="Aspartic_peptidase_AS"/>
</dbReference>
<dbReference type="InterPro" id="IPR034161">
    <property type="entry name" value="Pepsin-like_plant"/>
</dbReference>
<dbReference type="InterPro" id="IPR032861">
    <property type="entry name" value="TAXi_N"/>
</dbReference>
<dbReference type="CDD" id="cd05476">
    <property type="entry name" value="pepsin_A_like_plant"/>
    <property type="match status" value="1"/>
</dbReference>
<evidence type="ECO:0000256" key="1">
    <source>
        <dbReference type="ARBA" id="ARBA00007447"/>
    </source>
</evidence>
<proteinExistence type="inferred from homology"/>
<dbReference type="GO" id="GO:0005576">
    <property type="term" value="C:extracellular region"/>
    <property type="evidence" value="ECO:0007669"/>
    <property type="project" value="TreeGrafter"/>
</dbReference>
<keyword evidence="9" id="KW-1185">Reference proteome</keyword>
<dbReference type="Proteomes" id="UP001327560">
    <property type="component" value="Chromosome 9"/>
</dbReference>
<dbReference type="PANTHER" id="PTHR47967:SF128">
    <property type="entry name" value="ASPARTIC PROTEINASE CDR1-LIKE"/>
    <property type="match status" value="1"/>
</dbReference>
<dbReference type="Pfam" id="PF14541">
    <property type="entry name" value="TAXi_C"/>
    <property type="match status" value="1"/>
</dbReference>
<dbReference type="SUPFAM" id="SSF50630">
    <property type="entry name" value="Acid proteases"/>
    <property type="match status" value="1"/>
</dbReference>
<accession>A0AAQ3L3R9</accession>
<evidence type="ECO:0000259" key="7">
    <source>
        <dbReference type="PROSITE" id="PS51767"/>
    </source>
</evidence>
<dbReference type="InterPro" id="IPR033121">
    <property type="entry name" value="PEPTIDASE_A1"/>
</dbReference>
<organism evidence="8 9">
    <name type="scientific">Canna indica</name>
    <name type="common">Indian-shot</name>
    <dbReference type="NCBI Taxonomy" id="4628"/>
    <lineage>
        <taxon>Eukaryota</taxon>
        <taxon>Viridiplantae</taxon>
        <taxon>Streptophyta</taxon>
        <taxon>Embryophyta</taxon>
        <taxon>Tracheophyta</taxon>
        <taxon>Spermatophyta</taxon>
        <taxon>Magnoliopsida</taxon>
        <taxon>Liliopsida</taxon>
        <taxon>Zingiberales</taxon>
        <taxon>Cannaceae</taxon>
        <taxon>Canna</taxon>
    </lineage>
</organism>
<reference evidence="8 9" key="1">
    <citation type="submission" date="2023-10" db="EMBL/GenBank/DDBJ databases">
        <title>Chromosome-scale genome assembly provides insights into flower coloration mechanisms of Canna indica.</title>
        <authorList>
            <person name="Li C."/>
        </authorList>
    </citation>
    <scope>NUCLEOTIDE SEQUENCE [LARGE SCALE GENOMIC DNA]</scope>
    <source>
        <tissue evidence="8">Flower</tissue>
    </source>
</reference>
<evidence type="ECO:0000313" key="9">
    <source>
        <dbReference type="Proteomes" id="UP001327560"/>
    </source>
</evidence>
<feature type="domain" description="Peptidase A1" evidence="7">
    <location>
        <begin position="95"/>
        <end position="431"/>
    </location>
</feature>
<evidence type="ECO:0000256" key="2">
    <source>
        <dbReference type="ARBA" id="ARBA00022670"/>
    </source>
</evidence>
<keyword evidence="5" id="KW-0325">Glycoprotein</keyword>
<dbReference type="PANTHER" id="PTHR47967">
    <property type="entry name" value="OS07G0603500 PROTEIN-RELATED"/>
    <property type="match status" value="1"/>
</dbReference>
<feature type="signal peptide" evidence="6">
    <location>
        <begin position="1"/>
        <end position="20"/>
    </location>
</feature>
<evidence type="ECO:0000256" key="6">
    <source>
        <dbReference type="SAM" id="SignalP"/>
    </source>
</evidence>
<dbReference type="Gene3D" id="2.40.70.10">
    <property type="entry name" value="Acid Proteases"/>
    <property type="match status" value="2"/>
</dbReference>
<dbReference type="EMBL" id="CP136898">
    <property type="protein sequence ID" value="WOL20322.1"/>
    <property type="molecule type" value="Genomic_DNA"/>
</dbReference>
<dbReference type="InterPro" id="IPR032799">
    <property type="entry name" value="TAXi_C"/>
</dbReference>
<dbReference type="GO" id="GO:0004190">
    <property type="term" value="F:aspartic-type endopeptidase activity"/>
    <property type="evidence" value="ECO:0007669"/>
    <property type="project" value="UniProtKB-KW"/>
</dbReference>
<feature type="chain" id="PRO_5042917557" description="Peptidase A1 domain-containing protein" evidence="6">
    <location>
        <begin position="21"/>
        <end position="437"/>
    </location>
</feature>
<keyword evidence="6" id="KW-0732">Signal</keyword>
<evidence type="ECO:0000256" key="5">
    <source>
        <dbReference type="ARBA" id="ARBA00023180"/>
    </source>
</evidence>
<evidence type="ECO:0000256" key="4">
    <source>
        <dbReference type="ARBA" id="ARBA00022801"/>
    </source>
</evidence>
<name>A0AAQ3L3R9_9LILI</name>
<dbReference type="Pfam" id="PF14543">
    <property type="entry name" value="TAXi_N"/>
    <property type="match status" value="1"/>
</dbReference>
<dbReference type="PROSITE" id="PS51767">
    <property type="entry name" value="PEPTIDASE_A1"/>
    <property type="match status" value="1"/>
</dbReference>
<evidence type="ECO:0000256" key="3">
    <source>
        <dbReference type="ARBA" id="ARBA00022750"/>
    </source>
</evidence>
<keyword evidence="2" id="KW-0645">Protease</keyword>
<dbReference type="InterPro" id="IPR021109">
    <property type="entry name" value="Peptidase_aspartic_dom_sf"/>
</dbReference>
<evidence type="ECO:0000313" key="8">
    <source>
        <dbReference type="EMBL" id="WOL20322.1"/>
    </source>
</evidence>
<comment type="similarity">
    <text evidence="1">Belongs to the peptidase A1 family.</text>
</comment>
<sequence length="437" mass="48556">MEKVCILSILLILFSSSSHAFSSTTNGTGFKVRLIHRNSPLSPFHNPNASHNDEWEDMIARSEARLNYYKSVQDYMILSPGDIQIPLILDNNAEFLMKFSIGTPAVPIAAIADTAGGTMWIQALPCKSCYPQDHHIFDPSKSSTFKTIPCSDLICANYHGTCNNENVCAYTIKYEDNSYSMGDLAYDDFTFEAPNDDGGVSVAHTIPFGCGHNNKGIYNPEESGNMGLSRSQSSFINQLRPITNGMFSHCLNERRRLKSVMDFGSYARLWGKPTPMKGRNYYYVNLEDISVNGERVHIPPGTFHIGQGGRGGLILDSGTPVTYLVSDGYWPLKAVFLNHAKLELDVPMNGRMCYYGEYADLFRDVLPTMTFHFEGGLDVDVHPAASFITSGNNRLCAVFKESKLGMSIFGSLMQRDLMVGYDLGEEKIYMANTKCIG</sequence>
<dbReference type="GO" id="GO:0006508">
    <property type="term" value="P:proteolysis"/>
    <property type="evidence" value="ECO:0007669"/>
    <property type="project" value="UniProtKB-KW"/>
</dbReference>
<protein>
    <recommendedName>
        <fullName evidence="7">Peptidase A1 domain-containing protein</fullName>
    </recommendedName>
</protein>